<keyword evidence="1" id="KW-1133">Transmembrane helix</keyword>
<keyword evidence="1" id="KW-0472">Membrane</keyword>
<feature type="transmembrane region" description="Helical" evidence="1">
    <location>
        <begin position="6"/>
        <end position="23"/>
    </location>
</feature>
<accession>A0AAD3S3G5</accession>
<dbReference type="EMBL" id="BSYO01000004">
    <property type="protein sequence ID" value="GMH03512.1"/>
    <property type="molecule type" value="Genomic_DNA"/>
</dbReference>
<keyword evidence="3" id="KW-1185">Reference proteome</keyword>
<name>A0AAD3S3G5_NEPGR</name>
<organism evidence="2 3">
    <name type="scientific">Nepenthes gracilis</name>
    <name type="common">Slender pitcher plant</name>
    <dbReference type="NCBI Taxonomy" id="150966"/>
    <lineage>
        <taxon>Eukaryota</taxon>
        <taxon>Viridiplantae</taxon>
        <taxon>Streptophyta</taxon>
        <taxon>Embryophyta</taxon>
        <taxon>Tracheophyta</taxon>
        <taxon>Spermatophyta</taxon>
        <taxon>Magnoliopsida</taxon>
        <taxon>eudicotyledons</taxon>
        <taxon>Gunneridae</taxon>
        <taxon>Pentapetalae</taxon>
        <taxon>Caryophyllales</taxon>
        <taxon>Nepenthaceae</taxon>
        <taxon>Nepenthes</taxon>
    </lineage>
</organism>
<evidence type="ECO:0000256" key="1">
    <source>
        <dbReference type="SAM" id="Phobius"/>
    </source>
</evidence>
<dbReference type="Proteomes" id="UP001279734">
    <property type="component" value="Unassembled WGS sequence"/>
</dbReference>
<feature type="transmembrane region" description="Helical" evidence="1">
    <location>
        <begin position="66"/>
        <end position="85"/>
    </location>
</feature>
<keyword evidence="1" id="KW-0812">Transmembrane</keyword>
<gene>
    <name evidence="2" type="ORF">Nepgr_005351</name>
</gene>
<feature type="transmembrane region" description="Helical" evidence="1">
    <location>
        <begin position="35"/>
        <end position="54"/>
    </location>
</feature>
<proteinExistence type="predicted"/>
<dbReference type="AlphaFoldDB" id="A0AAD3S3G5"/>
<comment type="caution">
    <text evidence="2">The sequence shown here is derived from an EMBL/GenBank/DDBJ whole genome shotgun (WGS) entry which is preliminary data.</text>
</comment>
<reference evidence="2" key="1">
    <citation type="submission" date="2023-05" db="EMBL/GenBank/DDBJ databases">
        <title>Nepenthes gracilis genome sequencing.</title>
        <authorList>
            <person name="Fukushima K."/>
        </authorList>
    </citation>
    <scope>NUCLEOTIDE SEQUENCE</scope>
    <source>
        <strain evidence="2">SING2019-196</strain>
    </source>
</reference>
<protein>
    <submittedName>
        <fullName evidence="2">Uncharacterized protein</fullName>
    </submittedName>
</protein>
<evidence type="ECO:0000313" key="2">
    <source>
        <dbReference type="EMBL" id="GMH03512.1"/>
    </source>
</evidence>
<evidence type="ECO:0000313" key="3">
    <source>
        <dbReference type="Proteomes" id="UP001279734"/>
    </source>
</evidence>
<sequence>MPSAPTEHGILVMLPVFATVLVWETSGALEQMIHADGIVLPILASDMALLPYVLCSSNVAEFCRSSLLNLHIGVCHVAVFWSLPLQSLMRQ</sequence>